<dbReference type="PANTHER" id="PTHR46546">
    <property type="entry name" value="SHEWANELLA-LIKE PROTEIN PHOSPHATASE 1"/>
    <property type="match status" value="1"/>
</dbReference>
<dbReference type="SUPFAM" id="SSF56300">
    <property type="entry name" value="Metallo-dependent phosphatases"/>
    <property type="match status" value="1"/>
</dbReference>
<evidence type="ECO:0000313" key="4">
    <source>
        <dbReference type="Proteomes" id="UP000650081"/>
    </source>
</evidence>
<dbReference type="Gene3D" id="3.60.21.10">
    <property type="match status" value="1"/>
</dbReference>
<dbReference type="EMBL" id="JACSIT010000100">
    <property type="protein sequence ID" value="MBC6994723.1"/>
    <property type="molecule type" value="Genomic_DNA"/>
</dbReference>
<comment type="caution">
    <text evidence="3">The sequence shown here is derived from an EMBL/GenBank/DDBJ whole genome shotgun (WGS) entry which is preliminary data.</text>
</comment>
<dbReference type="InterPro" id="IPR029052">
    <property type="entry name" value="Metallo-depent_PP-like"/>
</dbReference>
<accession>A0A923T964</accession>
<dbReference type="InterPro" id="IPR004843">
    <property type="entry name" value="Calcineurin-like_PHP"/>
</dbReference>
<dbReference type="GO" id="GO:0016787">
    <property type="term" value="F:hydrolase activity"/>
    <property type="evidence" value="ECO:0007669"/>
    <property type="project" value="InterPro"/>
</dbReference>
<sequence>MQSRILLPLLLVFSANLLRAQVGEPDGPYLVYQGEDLVGYWTWPEERRADSVRWADHAAATLPDFPGFRASSVLPDQPFRRSGQVDWQNVKKVAALSDIHGQYETARKLLQAQGIIDEERNWAFGEGHLVIVGDVFDRGDQVNATLWMIHDLQQQAEAAGGKVHFLLGNHETMVLAGDIRYIHKRYLLTTALVRKSYQSLYGPDTYLGRWLRSLPLTVRINNVVYVHGGFSPDLLKEVSTLQKINDTYHEHLIDVNPTVATCDSPKLKLLHGANGPLWYRGYFVDSDFTDRDVDRILKKVEAEHLVVGHTSFDAVKSYFGGKVLAVDSSIKFGSIGEVLLIEDGKFWRGDLHGGRLPLLEAVK</sequence>
<dbReference type="AlphaFoldDB" id="A0A923T964"/>
<organism evidence="3 4">
    <name type="scientific">Neolewinella lacunae</name>
    <dbReference type="NCBI Taxonomy" id="1517758"/>
    <lineage>
        <taxon>Bacteria</taxon>
        <taxon>Pseudomonadati</taxon>
        <taxon>Bacteroidota</taxon>
        <taxon>Saprospiria</taxon>
        <taxon>Saprospirales</taxon>
        <taxon>Lewinellaceae</taxon>
        <taxon>Neolewinella</taxon>
    </lineage>
</organism>
<dbReference type="RefSeq" id="WP_187466787.1">
    <property type="nucleotide sequence ID" value="NZ_JACSIT010000100.1"/>
</dbReference>
<gene>
    <name evidence="3" type="ORF">H9S92_11145</name>
</gene>
<keyword evidence="4" id="KW-1185">Reference proteome</keyword>
<evidence type="ECO:0000256" key="1">
    <source>
        <dbReference type="SAM" id="SignalP"/>
    </source>
</evidence>
<feature type="chain" id="PRO_5037725096" evidence="1">
    <location>
        <begin position="21"/>
        <end position="363"/>
    </location>
</feature>
<dbReference type="Pfam" id="PF00149">
    <property type="entry name" value="Metallophos"/>
    <property type="match status" value="1"/>
</dbReference>
<evidence type="ECO:0000259" key="2">
    <source>
        <dbReference type="Pfam" id="PF00149"/>
    </source>
</evidence>
<proteinExistence type="predicted"/>
<feature type="signal peptide" evidence="1">
    <location>
        <begin position="1"/>
        <end position="20"/>
    </location>
</feature>
<dbReference type="Proteomes" id="UP000650081">
    <property type="component" value="Unassembled WGS sequence"/>
</dbReference>
<name>A0A923T964_9BACT</name>
<keyword evidence="1" id="KW-0732">Signal</keyword>
<reference evidence="3" key="1">
    <citation type="submission" date="2020-08" db="EMBL/GenBank/DDBJ databases">
        <title>Lewinella bacteria from marine environments.</title>
        <authorList>
            <person name="Zhong Y."/>
        </authorList>
    </citation>
    <scope>NUCLEOTIDE SEQUENCE</scope>
    <source>
        <strain evidence="3">KCTC 42187</strain>
    </source>
</reference>
<dbReference type="PANTHER" id="PTHR46546:SF4">
    <property type="entry name" value="SHEWANELLA-LIKE PROTEIN PHOSPHATASE 1"/>
    <property type="match status" value="1"/>
</dbReference>
<feature type="domain" description="Calcineurin-like phosphoesterase" evidence="2">
    <location>
        <begin position="92"/>
        <end position="310"/>
    </location>
</feature>
<protein>
    <submittedName>
        <fullName evidence="3">Metallophosphoesterase</fullName>
    </submittedName>
</protein>
<evidence type="ECO:0000313" key="3">
    <source>
        <dbReference type="EMBL" id="MBC6994723.1"/>
    </source>
</evidence>